<evidence type="ECO:0000313" key="8">
    <source>
        <dbReference type="RefSeq" id="XP_042566303.1"/>
    </source>
</evidence>
<feature type="compositionally biased region" description="Polar residues" evidence="4">
    <location>
        <begin position="752"/>
        <end position="761"/>
    </location>
</feature>
<evidence type="ECO:0000259" key="6">
    <source>
        <dbReference type="PROSITE" id="PS50853"/>
    </source>
</evidence>
<protein>
    <submittedName>
        <fullName evidence="8 9">Uncharacterized protein LOC105904535 isoform X1</fullName>
    </submittedName>
</protein>
<dbReference type="PANTHER" id="PTHR34488">
    <property type="entry name" value="SI:CH211-245H14.1-RELATED"/>
    <property type="match status" value="1"/>
</dbReference>
<evidence type="ECO:0000313" key="7">
    <source>
        <dbReference type="Proteomes" id="UP000515152"/>
    </source>
</evidence>
<feature type="region of interest" description="Disordered" evidence="4">
    <location>
        <begin position="1"/>
        <end position="25"/>
    </location>
</feature>
<dbReference type="CDD" id="cd00063">
    <property type="entry name" value="FN3"/>
    <property type="match status" value="4"/>
</dbReference>
<evidence type="ECO:0000259" key="5">
    <source>
        <dbReference type="PROSITE" id="PS50119"/>
    </source>
</evidence>
<feature type="compositionally biased region" description="Polar residues" evidence="4">
    <location>
        <begin position="257"/>
        <end position="269"/>
    </location>
</feature>
<feature type="compositionally biased region" description="Acidic residues" evidence="4">
    <location>
        <begin position="1"/>
        <end position="11"/>
    </location>
</feature>
<dbReference type="KEGG" id="char:105904535"/>
<dbReference type="Pfam" id="PF00041">
    <property type="entry name" value="fn3"/>
    <property type="match status" value="4"/>
</dbReference>
<feature type="region of interest" description="Disordered" evidence="4">
    <location>
        <begin position="251"/>
        <end position="275"/>
    </location>
</feature>
<dbReference type="CDD" id="cd19769">
    <property type="entry name" value="Bbox2_TRIM16-like"/>
    <property type="match status" value="1"/>
</dbReference>
<dbReference type="OrthoDB" id="8446971at2759"/>
<dbReference type="InterPro" id="IPR000315">
    <property type="entry name" value="Znf_B-box"/>
</dbReference>
<dbReference type="RefSeq" id="XP_042566303.1">
    <property type="nucleotide sequence ID" value="XM_042710369.1"/>
</dbReference>
<feature type="region of interest" description="Disordered" evidence="4">
    <location>
        <begin position="729"/>
        <end position="768"/>
    </location>
</feature>
<dbReference type="GeneID" id="105904535"/>
<dbReference type="RefSeq" id="XP_042566304.1">
    <property type="nucleotide sequence ID" value="XM_042710370.1"/>
</dbReference>
<feature type="domain" description="Fibronectin type-III" evidence="6">
    <location>
        <begin position="159"/>
        <end position="249"/>
    </location>
</feature>
<dbReference type="AlphaFoldDB" id="A0A8M1KXI6"/>
<gene>
    <name evidence="8 9" type="primary">LOC105904535</name>
</gene>
<reference evidence="8 9" key="1">
    <citation type="submission" date="2025-04" db="UniProtKB">
        <authorList>
            <consortium name="RefSeq"/>
        </authorList>
    </citation>
    <scope>IDENTIFICATION</scope>
</reference>
<sequence length="925" mass="101681">MSDSQNTEETDELKQGDSNECRANKRPRSECLDVVPPITQQRDHCTAGPGNVPCSVCPKSAYKSCLTCSASFCGIHVRQHYTTPALQGHKLVEATGDLEQRLCQQHYRALELFCKTNQTPICVLCVAKQHRGHDITELEEKQSRQMKESEMAPNKNVLVPKELTVNEVTTSSAHLSWTLPYEMDLTSHSFLISYSSEGKDEEFISTSSCSTVITGLQPDTHYTVNVSVGCHSGICQPASIPIHTSLVHGKPNGSDMAINNSSQSTQLSRGTKGDLPTPGQIKIKSVAHDAVSLSWEPPEGLTESLRFRVTWKCESTGKLLCSEVPVPNICIQGLTPEVKYEFTVATINDSRGQSTKVVSTAQTTEIPVPKKLTVYEVTPTSALLFWALPYNMDLTRHKFLISYSSAGKGQTCISTPWNNIVITGLQPDTDYTVRVSVVCHSGTFQPASTTFHTNSWENLTLADGDERPSKDKEPSTTSTSEDPDPPHIRRRDNTDLGPPNRTTYYTLAPGKSAECSRDIETWLKPLTKAKSAQSCDMILALCLVVSRVGTDVETALKDIPDDKPTILVVLHHTLDPDCVVPDSSRFTKKEDMLIVDCLFNEDDGLLRCERNGISQSTMLKWIDTKVSCSKVSLRGKTFQEVRQQDGQAKFAELPPPGPIKITSVAHDAVSLSWEPPQGLTKSMRFRVTWKSQRTGDLLSSEVSVANLPIQGLTPGVKYEFTVVTINDSGGQSKSVSTTHATGLVNGKHSGSDRATNNSSHLGSGARREAQISTNLLPESWTTYYPLAPGKSAEYSKDIETWLKPLTKAKSAQSCDIILALCLVVSRVGTDVEAALKAIPDDKPTILVVLHHTFEPDHVVPDSSRFTKRDDMLIVDCLFNEDDGLLRCERNGTAQSTILKWISAKVPCPQVSRFGRFLPRSMTTGW</sequence>
<evidence type="ECO:0000313" key="9">
    <source>
        <dbReference type="RefSeq" id="XP_042566304.1"/>
    </source>
</evidence>
<evidence type="ECO:0000256" key="4">
    <source>
        <dbReference type="SAM" id="MobiDB-lite"/>
    </source>
</evidence>
<dbReference type="PANTHER" id="PTHR34488:SF1">
    <property type="entry name" value="SI:CH211-245H14.1-RELATED"/>
    <property type="match status" value="1"/>
</dbReference>
<keyword evidence="1 3" id="KW-0479">Metal-binding</keyword>
<dbReference type="Pfam" id="PF00643">
    <property type="entry name" value="zf-B_box"/>
    <property type="match status" value="1"/>
</dbReference>
<feature type="domain" description="B box-type" evidence="5">
    <location>
        <begin position="98"/>
        <end position="138"/>
    </location>
</feature>
<proteinExistence type="predicted"/>
<feature type="domain" description="Fibronectin type-III" evidence="6">
    <location>
        <begin position="277"/>
        <end position="366"/>
    </location>
</feature>
<feature type="domain" description="Fibronectin type-III" evidence="6">
    <location>
        <begin position="655"/>
        <end position="746"/>
    </location>
</feature>
<feature type="compositionally biased region" description="Basic and acidic residues" evidence="4">
    <location>
        <begin position="12"/>
        <end position="25"/>
    </location>
</feature>
<dbReference type="SMART" id="SM00060">
    <property type="entry name" value="FN3"/>
    <property type="match status" value="4"/>
</dbReference>
<keyword evidence="2" id="KW-0862">Zinc</keyword>
<evidence type="ECO:0000256" key="2">
    <source>
        <dbReference type="ARBA" id="ARBA00022833"/>
    </source>
</evidence>
<feature type="compositionally biased region" description="Basic and acidic residues" evidence="4">
    <location>
        <begin position="464"/>
        <end position="474"/>
    </location>
</feature>
<evidence type="ECO:0000256" key="3">
    <source>
        <dbReference type="PROSITE-ProRule" id="PRU00024"/>
    </source>
</evidence>
<dbReference type="Proteomes" id="UP000515152">
    <property type="component" value="Chromosome 18"/>
</dbReference>
<dbReference type="SMART" id="SM00336">
    <property type="entry name" value="BBOX"/>
    <property type="match status" value="2"/>
</dbReference>
<dbReference type="InterPro" id="IPR003961">
    <property type="entry name" value="FN3_dom"/>
</dbReference>
<keyword evidence="7" id="KW-1185">Reference proteome</keyword>
<accession>A0A8M1KXI6</accession>
<dbReference type="GO" id="GO:0008270">
    <property type="term" value="F:zinc ion binding"/>
    <property type="evidence" value="ECO:0007669"/>
    <property type="project" value="UniProtKB-KW"/>
</dbReference>
<dbReference type="PROSITE" id="PS50853">
    <property type="entry name" value="FN3"/>
    <property type="match status" value="4"/>
</dbReference>
<feature type="region of interest" description="Disordered" evidence="4">
    <location>
        <begin position="459"/>
        <end position="503"/>
    </location>
</feature>
<evidence type="ECO:0000256" key="1">
    <source>
        <dbReference type="ARBA" id="ARBA00022771"/>
    </source>
</evidence>
<feature type="compositionally biased region" description="Polar residues" evidence="4">
    <location>
        <begin position="729"/>
        <end position="740"/>
    </location>
</feature>
<feature type="compositionally biased region" description="Basic and acidic residues" evidence="4">
    <location>
        <begin position="484"/>
        <end position="494"/>
    </location>
</feature>
<keyword evidence="1 3" id="KW-0863">Zinc-finger</keyword>
<name>A0A8M1KXI6_CLUHA</name>
<dbReference type="PROSITE" id="PS50119">
    <property type="entry name" value="ZF_BBOX"/>
    <property type="match status" value="1"/>
</dbReference>
<organism evidence="7 9">
    <name type="scientific">Clupea harengus</name>
    <name type="common">Atlantic herring</name>
    <dbReference type="NCBI Taxonomy" id="7950"/>
    <lineage>
        <taxon>Eukaryota</taxon>
        <taxon>Metazoa</taxon>
        <taxon>Chordata</taxon>
        <taxon>Craniata</taxon>
        <taxon>Vertebrata</taxon>
        <taxon>Euteleostomi</taxon>
        <taxon>Actinopterygii</taxon>
        <taxon>Neopterygii</taxon>
        <taxon>Teleostei</taxon>
        <taxon>Clupei</taxon>
        <taxon>Clupeiformes</taxon>
        <taxon>Clupeoidei</taxon>
        <taxon>Clupeidae</taxon>
        <taxon>Clupea</taxon>
    </lineage>
</organism>
<feature type="domain" description="Fibronectin type-III" evidence="6">
    <location>
        <begin position="368"/>
        <end position="458"/>
    </location>
</feature>